<sequence>MPILECLSQTKAIKLIGDLTC</sequence>
<evidence type="ECO:0000313" key="1">
    <source>
        <dbReference type="EMBL" id="CDW31905.1"/>
    </source>
</evidence>
<accession>A0A0K2U1G2</accession>
<reference evidence="1" key="1">
    <citation type="submission" date="2014-05" db="EMBL/GenBank/DDBJ databases">
        <authorList>
            <person name="Chronopoulou M."/>
        </authorList>
    </citation>
    <scope>NUCLEOTIDE SEQUENCE</scope>
    <source>
        <tissue evidence="1">Whole organism</tissue>
    </source>
</reference>
<dbReference type="AlphaFoldDB" id="A0A0K2U1G2"/>
<name>A0A0K2U1G2_LEPSM</name>
<proteinExistence type="predicted"/>
<protein>
    <submittedName>
        <fullName evidence="1">Uncharacterized protein</fullName>
    </submittedName>
</protein>
<dbReference type="EMBL" id="HACA01014544">
    <property type="protein sequence ID" value="CDW31905.1"/>
    <property type="molecule type" value="Transcribed_RNA"/>
</dbReference>
<organism evidence="1">
    <name type="scientific">Lepeophtheirus salmonis</name>
    <name type="common">Salmon louse</name>
    <name type="synonym">Caligus salmonis</name>
    <dbReference type="NCBI Taxonomy" id="72036"/>
    <lineage>
        <taxon>Eukaryota</taxon>
        <taxon>Metazoa</taxon>
        <taxon>Ecdysozoa</taxon>
        <taxon>Arthropoda</taxon>
        <taxon>Crustacea</taxon>
        <taxon>Multicrustacea</taxon>
        <taxon>Hexanauplia</taxon>
        <taxon>Copepoda</taxon>
        <taxon>Siphonostomatoida</taxon>
        <taxon>Caligidae</taxon>
        <taxon>Lepeophtheirus</taxon>
    </lineage>
</organism>